<sequence length="39" mass="4280">MLLRVATAAMVADGLVFYQPENGVWLTDAVPTEYLTLLP</sequence>
<dbReference type="InterPro" id="IPR042081">
    <property type="entry name" value="RNA_2'-PTrans_C"/>
</dbReference>
<proteinExistence type="predicted"/>
<reference evidence="1 2" key="1">
    <citation type="submission" date="2020-03" db="EMBL/GenBank/DDBJ databases">
        <title>Genomic Encyclopedia of Type Strains, Phase IV (KMG-IV): sequencing the most valuable type-strain genomes for metagenomic binning, comparative biology and taxonomic classification.</title>
        <authorList>
            <person name="Goeker M."/>
        </authorList>
    </citation>
    <scope>NUCLEOTIDE SEQUENCE [LARGE SCALE GENOMIC DNA]</scope>
    <source>
        <strain evidence="1 2">DSM 105096</strain>
    </source>
</reference>
<dbReference type="Gene3D" id="3.20.170.30">
    <property type="match status" value="1"/>
</dbReference>
<keyword evidence="2" id="KW-1185">Reference proteome</keyword>
<evidence type="ECO:0000313" key="1">
    <source>
        <dbReference type="EMBL" id="NJC27533.1"/>
    </source>
</evidence>
<gene>
    <name evidence="1" type="ORF">GGR27_003050</name>
</gene>
<dbReference type="Proteomes" id="UP000770785">
    <property type="component" value="Unassembled WGS sequence"/>
</dbReference>
<evidence type="ECO:0000313" key="2">
    <source>
        <dbReference type="Proteomes" id="UP000770785"/>
    </source>
</evidence>
<accession>A0ABX0XDZ9</accession>
<organism evidence="1 2">
    <name type="scientific">Neolewinella antarctica</name>
    <dbReference type="NCBI Taxonomy" id="442734"/>
    <lineage>
        <taxon>Bacteria</taxon>
        <taxon>Pseudomonadati</taxon>
        <taxon>Bacteroidota</taxon>
        <taxon>Saprospiria</taxon>
        <taxon>Saprospirales</taxon>
        <taxon>Lewinellaceae</taxon>
        <taxon>Neolewinella</taxon>
    </lineage>
</organism>
<comment type="caution">
    <text evidence="1">The sequence shown here is derived from an EMBL/GenBank/DDBJ whole genome shotgun (WGS) entry which is preliminary data.</text>
</comment>
<dbReference type="EMBL" id="JAATJH010000005">
    <property type="protein sequence ID" value="NJC27533.1"/>
    <property type="molecule type" value="Genomic_DNA"/>
</dbReference>
<name>A0ABX0XDZ9_9BACT</name>
<dbReference type="SUPFAM" id="SSF56399">
    <property type="entry name" value="ADP-ribosylation"/>
    <property type="match status" value="1"/>
</dbReference>
<protein>
    <submittedName>
        <fullName evidence="1">RNA:NAD 2'-phosphotransferase (TPT1/KptA family)</fullName>
    </submittedName>
</protein>